<evidence type="ECO:0000313" key="1">
    <source>
        <dbReference type="EMBL" id="EGP94241.1"/>
    </source>
</evidence>
<sequence>MEGFIALMCQVVRSMTIAQRVASLTFDHFLHVKMVFRT</sequence>
<reference evidence="1 2" key="1">
    <citation type="journal article" date="2011" name="J. Bacteriol.">
        <title>Genome Sequence of an Ammonia-Oxidizing Soil Archaeon, "Candidatus Nitrosoarchaeum koreensis" MY1.</title>
        <authorList>
            <person name="Kim B.K."/>
            <person name="Jung M.Y."/>
            <person name="Yu D.S."/>
            <person name="Park S.J."/>
            <person name="Oh T.K."/>
            <person name="Rhee S.K."/>
            <person name="Kim J.F."/>
        </authorList>
    </citation>
    <scope>NUCLEOTIDE SEQUENCE [LARGE SCALE GENOMIC DNA]</scope>
    <source>
        <strain evidence="1 2">MY1</strain>
    </source>
</reference>
<dbReference type="EMBL" id="AFPU01000001">
    <property type="protein sequence ID" value="EGP94241.1"/>
    <property type="molecule type" value="Genomic_DNA"/>
</dbReference>
<keyword evidence="2" id="KW-1185">Reference proteome</keyword>
<protein>
    <submittedName>
        <fullName evidence="1">Uncharacterized protein</fullName>
    </submittedName>
</protein>
<accession>F9CZ83</accession>
<proteinExistence type="predicted"/>
<dbReference type="Proteomes" id="UP000004440">
    <property type="component" value="Unassembled WGS sequence"/>
</dbReference>
<dbReference type="AlphaFoldDB" id="F9CZ83"/>
<gene>
    <name evidence="1" type="ORF">MY1_1486</name>
</gene>
<comment type="caution">
    <text evidence="1">The sequence shown here is derived from an EMBL/GenBank/DDBJ whole genome shotgun (WGS) entry which is preliminary data.</text>
</comment>
<name>F9CZ83_9ARCH</name>
<evidence type="ECO:0000313" key="2">
    <source>
        <dbReference type="Proteomes" id="UP000004440"/>
    </source>
</evidence>
<organism evidence="1 2">
    <name type="scientific">Nitrosarchaeum koreense MY1</name>
    <dbReference type="NCBI Taxonomy" id="1001994"/>
    <lineage>
        <taxon>Archaea</taxon>
        <taxon>Nitrososphaerota</taxon>
        <taxon>Nitrososphaeria</taxon>
        <taxon>Nitrosopumilales</taxon>
        <taxon>Nitrosopumilaceae</taxon>
        <taxon>Nitrosarchaeum</taxon>
    </lineage>
</organism>